<dbReference type="PROSITE" id="PS01129">
    <property type="entry name" value="PSI_RLU"/>
    <property type="match status" value="1"/>
</dbReference>
<dbReference type="GO" id="GO:0140098">
    <property type="term" value="F:catalytic activity, acting on RNA"/>
    <property type="evidence" value="ECO:0007669"/>
    <property type="project" value="UniProtKB-ARBA"/>
</dbReference>
<dbReference type="GO" id="GO:0003723">
    <property type="term" value="F:RNA binding"/>
    <property type="evidence" value="ECO:0007669"/>
    <property type="project" value="InterPro"/>
</dbReference>
<evidence type="ECO:0000256" key="1">
    <source>
        <dbReference type="ARBA" id="ARBA00000073"/>
    </source>
</evidence>
<reference evidence="6" key="1">
    <citation type="submission" date="2016-12" db="EMBL/GenBank/DDBJ databases">
        <authorList>
            <person name="Meng X."/>
        </authorList>
    </citation>
    <scope>NUCLEOTIDE SEQUENCE [LARGE SCALE GENOMIC DNA]</scope>
    <source>
        <strain evidence="6">DSM 19116</strain>
    </source>
</reference>
<protein>
    <recommendedName>
        <fullName evidence="2">RNA pseudouridylate synthase</fullName>
    </recommendedName>
    <alternativeName>
        <fullName evidence="3">RNA-uridine isomerase</fullName>
    </alternativeName>
</protein>
<evidence type="ECO:0000313" key="5">
    <source>
        <dbReference type="EMBL" id="OKL54783.1"/>
    </source>
</evidence>
<gene>
    <name evidence="5" type="ORF">BSZ39_02040</name>
</gene>
<accession>A0A1Q5Q4R6</accession>
<evidence type="ECO:0000259" key="4">
    <source>
        <dbReference type="Pfam" id="PF00849"/>
    </source>
</evidence>
<dbReference type="PANTHER" id="PTHR21600:SF84">
    <property type="entry name" value="PSEUDOURIDINE SYNTHASE RSUA_RLUA-LIKE DOMAIN-CONTAINING PROTEIN"/>
    <property type="match status" value="1"/>
</dbReference>
<dbReference type="InterPro" id="IPR006224">
    <property type="entry name" value="PsdUridine_synth_RluA-like_CS"/>
</dbReference>
<dbReference type="Proteomes" id="UP000185628">
    <property type="component" value="Unassembled WGS sequence"/>
</dbReference>
<dbReference type="Pfam" id="PF00849">
    <property type="entry name" value="PseudoU_synth_2"/>
    <property type="match status" value="1"/>
</dbReference>
<dbReference type="AlphaFoldDB" id="A0A1Q5Q4R6"/>
<dbReference type="InterPro" id="IPR020103">
    <property type="entry name" value="PsdUridine_synth_cat_dom_sf"/>
</dbReference>
<dbReference type="EMBL" id="MQVR01000007">
    <property type="protein sequence ID" value="OKL54783.1"/>
    <property type="molecule type" value="Genomic_DNA"/>
</dbReference>
<dbReference type="GO" id="GO:0009982">
    <property type="term" value="F:pseudouridine synthase activity"/>
    <property type="evidence" value="ECO:0007669"/>
    <property type="project" value="InterPro"/>
</dbReference>
<evidence type="ECO:0000256" key="3">
    <source>
        <dbReference type="ARBA" id="ARBA00033164"/>
    </source>
</evidence>
<organism evidence="5 6">
    <name type="scientific">Bowdeniella nasicola</name>
    <dbReference type="NCBI Taxonomy" id="208480"/>
    <lineage>
        <taxon>Bacteria</taxon>
        <taxon>Bacillati</taxon>
        <taxon>Actinomycetota</taxon>
        <taxon>Actinomycetes</taxon>
        <taxon>Actinomycetales</taxon>
        <taxon>Actinomycetaceae</taxon>
        <taxon>Bowdeniella</taxon>
    </lineage>
</organism>
<evidence type="ECO:0000313" key="6">
    <source>
        <dbReference type="Proteomes" id="UP000185628"/>
    </source>
</evidence>
<dbReference type="InterPro" id="IPR006145">
    <property type="entry name" value="PsdUridine_synth_RsuA/RluA"/>
</dbReference>
<dbReference type="SUPFAM" id="SSF55120">
    <property type="entry name" value="Pseudouridine synthase"/>
    <property type="match status" value="1"/>
</dbReference>
<keyword evidence="6" id="KW-1185">Reference proteome</keyword>
<comment type="caution">
    <text evidence="5">The sequence shown here is derived from an EMBL/GenBank/DDBJ whole genome shotgun (WGS) entry which is preliminary data.</text>
</comment>
<feature type="domain" description="Pseudouridine synthase RsuA/RluA-like" evidence="4">
    <location>
        <begin position="87"/>
        <end position="233"/>
    </location>
</feature>
<dbReference type="PANTHER" id="PTHR21600">
    <property type="entry name" value="MITOCHONDRIAL RNA PSEUDOURIDINE SYNTHASE"/>
    <property type="match status" value="1"/>
</dbReference>
<comment type="catalytic activity">
    <reaction evidence="1">
        <text>a uridine in RNA = a pseudouridine in RNA</text>
        <dbReference type="Rhea" id="RHEA:48348"/>
        <dbReference type="Rhea" id="RHEA-COMP:12068"/>
        <dbReference type="Rhea" id="RHEA-COMP:12069"/>
        <dbReference type="ChEBI" id="CHEBI:65314"/>
        <dbReference type="ChEBI" id="CHEBI:65315"/>
    </reaction>
</comment>
<sequence>MRGGLPARPLPADTAMGARERVAHLLGGVVGEAGVDRAFAAGWVVGDDDVAIEPSRIMGPDEPLYIHRPVPDETHVPIEIIAEGEGWIAVNKPAGLATMPRGAYVARSVVVQARRQFDNDDIVPAHRLDRLTSGVLLLVTERASRSRIQGWFQDGLVHRRYRAVSHPGGREELLDGAWHEVALRLEKSGLQVEVVAGEPNARTRLRALSVGEEIEWDLAPLTGRTHQLRVTLAYLGFPIIGDPLYPGVRESEELRLHAYHLAGPGFEVQAPLPTSADR</sequence>
<proteinExistence type="predicted"/>
<dbReference type="InterPro" id="IPR050188">
    <property type="entry name" value="RluA_PseudoU_synthase"/>
</dbReference>
<evidence type="ECO:0000256" key="2">
    <source>
        <dbReference type="ARBA" id="ARBA00031870"/>
    </source>
</evidence>
<dbReference type="Gene3D" id="3.30.2350.10">
    <property type="entry name" value="Pseudouridine synthase"/>
    <property type="match status" value="1"/>
</dbReference>
<name>A0A1Q5Q4R6_9ACTO</name>
<dbReference type="GO" id="GO:0000455">
    <property type="term" value="P:enzyme-directed rRNA pseudouridine synthesis"/>
    <property type="evidence" value="ECO:0007669"/>
    <property type="project" value="TreeGrafter"/>
</dbReference>